<evidence type="ECO:0000313" key="2">
    <source>
        <dbReference type="Proteomes" id="UP001524383"/>
    </source>
</evidence>
<organism evidence="1 2">
    <name type="scientific">Methanocalculus taiwanensis</name>
    <dbReference type="NCBI Taxonomy" id="106207"/>
    <lineage>
        <taxon>Archaea</taxon>
        <taxon>Methanobacteriati</taxon>
        <taxon>Methanobacteriota</taxon>
        <taxon>Stenosarchaea group</taxon>
        <taxon>Methanomicrobia</taxon>
        <taxon>Methanomicrobiales</taxon>
        <taxon>Methanocalculaceae</taxon>
        <taxon>Methanocalculus</taxon>
    </lineage>
</organism>
<name>A0ABD4TJB9_9EURY</name>
<dbReference type="Proteomes" id="UP001524383">
    <property type="component" value="Unassembled WGS sequence"/>
</dbReference>
<accession>A0ABD4TJB9</accession>
<dbReference type="AlphaFoldDB" id="A0ABD4TJB9"/>
<proteinExistence type="predicted"/>
<reference evidence="1 2" key="1">
    <citation type="submission" date="2019-08" db="EMBL/GenBank/DDBJ databases">
        <authorList>
            <person name="Chen S.-C."/>
            <person name="Lai M.-C."/>
            <person name="You Y.-T."/>
        </authorList>
    </citation>
    <scope>NUCLEOTIDE SEQUENCE [LARGE SCALE GENOMIC DNA]</scope>
    <source>
        <strain evidence="1 2">P2F9704a</strain>
    </source>
</reference>
<gene>
    <name evidence="1" type="ORF">FTO68_04600</name>
</gene>
<evidence type="ECO:0000313" key="1">
    <source>
        <dbReference type="EMBL" id="MCQ1538269.1"/>
    </source>
</evidence>
<sequence length="99" mass="11623">MRIEIERAACEFVLGLPLKSRRVILRHLRTLEALDTLTGASGIERLGGDRDVDVRGDIYRMHVSRTYTLIFRICPVQSRIRVVEILPIDLAHKRYFRYR</sequence>
<evidence type="ECO:0008006" key="3">
    <source>
        <dbReference type="Google" id="ProtNLM"/>
    </source>
</evidence>
<keyword evidence="2" id="KW-1185">Reference proteome</keyword>
<dbReference type="EMBL" id="VOTZ01000007">
    <property type="protein sequence ID" value="MCQ1538269.1"/>
    <property type="molecule type" value="Genomic_DNA"/>
</dbReference>
<comment type="caution">
    <text evidence="1">The sequence shown here is derived from an EMBL/GenBank/DDBJ whole genome shotgun (WGS) entry which is preliminary data.</text>
</comment>
<dbReference type="RefSeq" id="WP_255332211.1">
    <property type="nucleotide sequence ID" value="NZ_VOTZ01000007.1"/>
</dbReference>
<protein>
    <recommendedName>
        <fullName evidence="3">Type II toxin-antitoxin system RelE/ParE family toxin</fullName>
    </recommendedName>
</protein>